<feature type="transmembrane region" description="Helical" evidence="6">
    <location>
        <begin position="411"/>
        <end position="429"/>
    </location>
</feature>
<evidence type="ECO:0000259" key="7">
    <source>
        <dbReference type="PROSITE" id="PS50850"/>
    </source>
</evidence>
<dbReference type="InterPro" id="IPR011701">
    <property type="entry name" value="MFS"/>
</dbReference>
<feature type="transmembrane region" description="Helical" evidence="6">
    <location>
        <begin position="278"/>
        <end position="303"/>
    </location>
</feature>
<name>A0A550CI22_9AGAR</name>
<dbReference type="Pfam" id="PF07690">
    <property type="entry name" value="MFS_1"/>
    <property type="match status" value="1"/>
</dbReference>
<dbReference type="EMBL" id="VDMD01000007">
    <property type="protein sequence ID" value="TRM64448.1"/>
    <property type="molecule type" value="Genomic_DNA"/>
</dbReference>
<feature type="transmembrane region" description="Helical" evidence="6">
    <location>
        <begin position="154"/>
        <end position="182"/>
    </location>
</feature>
<dbReference type="Gene3D" id="1.20.1250.20">
    <property type="entry name" value="MFS general substrate transporter like domains"/>
    <property type="match status" value="1"/>
</dbReference>
<keyword evidence="4 6" id="KW-1133">Transmembrane helix</keyword>
<evidence type="ECO:0000256" key="2">
    <source>
        <dbReference type="ARBA" id="ARBA00022448"/>
    </source>
</evidence>
<gene>
    <name evidence="8" type="ORF">BD626DRAFT_568203</name>
</gene>
<dbReference type="InterPro" id="IPR036259">
    <property type="entry name" value="MFS_trans_sf"/>
</dbReference>
<evidence type="ECO:0000256" key="6">
    <source>
        <dbReference type="SAM" id="Phobius"/>
    </source>
</evidence>
<comment type="subcellular location">
    <subcellularLocation>
        <location evidence="1">Membrane</location>
        <topology evidence="1">Multi-pass membrane protein</topology>
    </subcellularLocation>
</comment>
<dbReference type="PANTHER" id="PTHR23508:SF10">
    <property type="entry name" value="CARBOXYLIC ACID TRANSPORTER PROTEIN HOMOLOG"/>
    <property type="match status" value="1"/>
</dbReference>
<dbReference type="GO" id="GO:0046943">
    <property type="term" value="F:carboxylic acid transmembrane transporter activity"/>
    <property type="evidence" value="ECO:0007669"/>
    <property type="project" value="TreeGrafter"/>
</dbReference>
<accession>A0A550CI22</accession>
<dbReference type="FunFam" id="1.20.1250.20:FF:000140">
    <property type="entry name" value="Putative MFS phospholipid transporter"/>
    <property type="match status" value="1"/>
</dbReference>
<proteinExistence type="predicted"/>
<dbReference type="AlphaFoldDB" id="A0A550CI22"/>
<feature type="transmembrane region" description="Helical" evidence="6">
    <location>
        <begin position="336"/>
        <end position="360"/>
    </location>
</feature>
<feature type="transmembrane region" description="Helical" evidence="6">
    <location>
        <begin position="112"/>
        <end position="133"/>
    </location>
</feature>
<evidence type="ECO:0000256" key="5">
    <source>
        <dbReference type="ARBA" id="ARBA00023136"/>
    </source>
</evidence>
<dbReference type="GO" id="GO:0005886">
    <property type="term" value="C:plasma membrane"/>
    <property type="evidence" value="ECO:0007669"/>
    <property type="project" value="TreeGrafter"/>
</dbReference>
<feature type="transmembrane region" description="Helical" evidence="6">
    <location>
        <begin position="88"/>
        <end position="106"/>
    </location>
</feature>
<keyword evidence="3 6" id="KW-0812">Transmembrane</keyword>
<feature type="transmembrane region" description="Helical" evidence="6">
    <location>
        <begin position="372"/>
        <end position="391"/>
    </location>
</feature>
<evidence type="ECO:0000313" key="8">
    <source>
        <dbReference type="EMBL" id="TRM64448.1"/>
    </source>
</evidence>
<dbReference type="InterPro" id="IPR020846">
    <property type="entry name" value="MFS_dom"/>
</dbReference>
<evidence type="ECO:0000256" key="1">
    <source>
        <dbReference type="ARBA" id="ARBA00004141"/>
    </source>
</evidence>
<dbReference type="OrthoDB" id="2261376at2759"/>
<dbReference type="STRING" id="97359.A0A550CI22"/>
<protein>
    <submittedName>
        <fullName evidence="8">Major facilitator superfamily domain-containing protein</fullName>
    </submittedName>
</protein>
<organism evidence="8 9">
    <name type="scientific">Schizophyllum amplum</name>
    <dbReference type="NCBI Taxonomy" id="97359"/>
    <lineage>
        <taxon>Eukaryota</taxon>
        <taxon>Fungi</taxon>
        <taxon>Dikarya</taxon>
        <taxon>Basidiomycota</taxon>
        <taxon>Agaricomycotina</taxon>
        <taxon>Agaricomycetes</taxon>
        <taxon>Agaricomycetidae</taxon>
        <taxon>Agaricales</taxon>
        <taxon>Schizophyllaceae</taxon>
        <taxon>Schizophyllum</taxon>
    </lineage>
</organism>
<evidence type="ECO:0000256" key="4">
    <source>
        <dbReference type="ARBA" id="ARBA00022989"/>
    </source>
</evidence>
<keyword evidence="5 6" id="KW-0472">Membrane</keyword>
<feature type="transmembrane region" description="Helical" evidence="6">
    <location>
        <begin position="310"/>
        <end position="330"/>
    </location>
</feature>
<keyword evidence="9" id="KW-1185">Reference proteome</keyword>
<sequence>MAEHTLRERVRNVSLIFACGTALFSDGYANNVIGSVKTYLTRIYGPDVLDRHDFSTILSSVAFAGTVVGMLVFGYLSDKMGRKFGMMTATAIVAFFSFLSACSQGVDIDGLLAMLCVMRFFLGIGIGAEYPCGSVSASEQSEGSAIAKGTQHRWFALATNSMIDFGFVIGAFVPLVLYWIFGNDHMRAAWRGSLALGTIPAVLVFVWRLNMDEPERYKKDSMKHAKIPYMLVLKRYGFQLAAISFTWFLYDFIVYPFGLYSSTVVDNITGGATALSVVFGWNVVINIFYLPGTLIGAFIVDYLGPKNTMIFGLIMQAIIGFIMSGCYKQLSDNIAAFAVVYGIFLSFGEVGPGNCLGLLASKTSPTAIRGHFYGIAAAVGKIGAFVGTWAFPPMIDAFGGSSTDRGNTGPFWVGSGLAILSALVTYFFIKPLEHDGMLEEDAKFREYLEANGYDTSQMGLVDMGSTASVDIEKDKKELEV</sequence>
<reference evidence="8 9" key="1">
    <citation type="journal article" date="2019" name="New Phytol.">
        <title>Comparative genomics reveals unique wood-decay strategies and fruiting body development in the Schizophyllaceae.</title>
        <authorList>
            <person name="Almasi E."/>
            <person name="Sahu N."/>
            <person name="Krizsan K."/>
            <person name="Balint B."/>
            <person name="Kovacs G.M."/>
            <person name="Kiss B."/>
            <person name="Cseklye J."/>
            <person name="Drula E."/>
            <person name="Henrissat B."/>
            <person name="Nagy I."/>
            <person name="Chovatia M."/>
            <person name="Adam C."/>
            <person name="LaButti K."/>
            <person name="Lipzen A."/>
            <person name="Riley R."/>
            <person name="Grigoriev I.V."/>
            <person name="Nagy L.G."/>
        </authorList>
    </citation>
    <scope>NUCLEOTIDE SEQUENCE [LARGE SCALE GENOMIC DNA]</scope>
    <source>
        <strain evidence="8 9">NL-1724</strain>
    </source>
</reference>
<evidence type="ECO:0000256" key="3">
    <source>
        <dbReference type="ARBA" id="ARBA00022692"/>
    </source>
</evidence>
<feature type="transmembrane region" description="Helical" evidence="6">
    <location>
        <begin position="236"/>
        <end position="258"/>
    </location>
</feature>
<feature type="transmembrane region" description="Helical" evidence="6">
    <location>
        <begin position="188"/>
        <end position="209"/>
    </location>
</feature>
<dbReference type="SUPFAM" id="SSF103473">
    <property type="entry name" value="MFS general substrate transporter"/>
    <property type="match status" value="1"/>
</dbReference>
<keyword evidence="2" id="KW-0813">Transport</keyword>
<dbReference type="PROSITE" id="PS50850">
    <property type="entry name" value="MFS"/>
    <property type="match status" value="1"/>
</dbReference>
<feature type="transmembrane region" description="Helical" evidence="6">
    <location>
        <begin position="53"/>
        <end position="76"/>
    </location>
</feature>
<evidence type="ECO:0000313" key="9">
    <source>
        <dbReference type="Proteomes" id="UP000320762"/>
    </source>
</evidence>
<dbReference type="Proteomes" id="UP000320762">
    <property type="component" value="Unassembled WGS sequence"/>
</dbReference>
<dbReference type="PANTHER" id="PTHR23508">
    <property type="entry name" value="CARBOXYLIC ACID TRANSPORTER PROTEIN HOMOLOG"/>
    <property type="match status" value="1"/>
</dbReference>
<comment type="caution">
    <text evidence="8">The sequence shown here is derived from an EMBL/GenBank/DDBJ whole genome shotgun (WGS) entry which is preliminary data.</text>
</comment>
<feature type="domain" description="Major facilitator superfamily (MFS) profile" evidence="7">
    <location>
        <begin position="15"/>
        <end position="433"/>
    </location>
</feature>